<feature type="region of interest" description="Disordered" evidence="1">
    <location>
        <begin position="1"/>
        <end position="25"/>
    </location>
</feature>
<organism evidence="2 3">
    <name type="scientific">Bradyrhizobium diazoefficiens</name>
    <dbReference type="NCBI Taxonomy" id="1355477"/>
    <lineage>
        <taxon>Bacteria</taxon>
        <taxon>Pseudomonadati</taxon>
        <taxon>Pseudomonadota</taxon>
        <taxon>Alphaproteobacteria</taxon>
        <taxon>Hyphomicrobiales</taxon>
        <taxon>Nitrobacteraceae</taxon>
        <taxon>Bradyrhizobium</taxon>
    </lineage>
</organism>
<gene>
    <name evidence="2" type="ORF">NK6_8749</name>
</gene>
<reference evidence="2 3" key="1">
    <citation type="submission" date="2014-11" db="EMBL/GenBank/DDBJ databases">
        <title>Symbiosis island explosion on the genome of extra-slow-growing strains of soybean bradyrhizobia with massive insertion sequences.</title>
        <authorList>
            <person name="Iida T."/>
            <person name="Minamisawa K."/>
        </authorList>
    </citation>
    <scope>NUCLEOTIDE SEQUENCE [LARGE SCALE GENOMIC DNA]</scope>
    <source>
        <strain evidence="2 3">NK6</strain>
    </source>
</reference>
<accession>A0A0E4BVC2</accession>
<evidence type="ECO:0000313" key="2">
    <source>
        <dbReference type="EMBL" id="BAR61896.1"/>
    </source>
</evidence>
<protein>
    <submittedName>
        <fullName evidence="2">Uncharacterized protein</fullName>
    </submittedName>
</protein>
<dbReference type="Proteomes" id="UP000063308">
    <property type="component" value="Chromosome"/>
</dbReference>
<proteinExistence type="predicted"/>
<name>A0A0E4BVC2_9BRAD</name>
<evidence type="ECO:0000256" key="1">
    <source>
        <dbReference type="SAM" id="MobiDB-lite"/>
    </source>
</evidence>
<evidence type="ECO:0000313" key="3">
    <source>
        <dbReference type="Proteomes" id="UP000063308"/>
    </source>
</evidence>
<dbReference type="EMBL" id="AP014685">
    <property type="protein sequence ID" value="BAR61896.1"/>
    <property type="molecule type" value="Genomic_DNA"/>
</dbReference>
<sequence>MRKETNPPRSSSARPASGSSTAERSGSDFWVRCGKAYTNAELTIIKRNRHLTTHELQKLLPGRSRQSIAKKRGTTGFTYRRPPFTQGEDEEIRRAAPTKGATAITHILPHRTPWEINKRAQELGIKLFNYHDKPLTIVGEPLADAIRQRAREDGLSMRGLDAELNTGGYFTNCAALRVRRGYGPYMPNIRKAIEFFDAELVTGPDGTITIDWKDE</sequence>
<feature type="compositionally biased region" description="Low complexity" evidence="1">
    <location>
        <begin position="7"/>
        <end position="20"/>
    </location>
</feature>
<dbReference type="AlphaFoldDB" id="A0A0E4BVC2"/>